<dbReference type="AlphaFoldDB" id="A0A840Q5L6"/>
<gene>
    <name evidence="7" type="ORF">BJ970_003438</name>
</gene>
<dbReference type="SUPFAM" id="SSF54001">
    <property type="entry name" value="Cysteine proteinases"/>
    <property type="match status" value="1"/>
</dbReference>
<evidence type="ECO:0000256" key="3">
    <source>
        <dbReference type="ARBA" id="ARBA00022801"/>
    </source>
</evidence>
<keyword evidence="4" id="KW-0788">Thiol protease</keyword>
<comment type="similarity">
    <text evidence="1">Belongs to the peptidase C40 family.</text>
</comment>
<dbReference type="Gene3D" id="3.90.1720.10">
    <property type="entry name" value="endopeptidase domain like (from Nostoc punctiforme)"/>
    <property type="match status" value="1"/>
</dbReference>
<evidence type="ECO:0000256" key="4">
    <source>
        <dbReference type="ARBA" id="ARBA00022807"/>
    </source>
</evidence>
<dbReference type="InterPro" id="IPR000064">
    <property type="entry name" value="NLP_P60_dom"/>
</dbReference>
<dbReference type="PANTHER" id="PTHR47359">
    <property type="entry name" value="PEPTIDOGLYCAN DL-ENDOPEPTIDASE CWLO"/>
    <property type="match status" value="1"/>
</dbReference>
<evidence type="ECO:0000259" key="6">
    <source>
        <dbReference type="PROSITE" id="PS51935"/>
    </source>
</evidence>
<feature type="compositionally biased region" description="Low complexity" evidence="5">
    <location>
        <begin position="321"/>
        <end position="331"/>
    </location>
</feature>
<reference evidence="7 8" key="1">
    <citation type="submission" date="2020-08" db="EMBL/GenBank/DDBJ databases">
        <title>Sequencing the genomes of 1000 actinobacteria strains.</title>
        <authorList>
            <person name="Klenk H.-P."/>
        </authorList>
    </citation>
    <scope>NUCLEOTIDE SEQUENCE [LARGE SCALE GENOMIC DNA]</scope>
    <source>
        <strain evidence="7 8">DSM 45584</strain>
    </source>
</reference>
<evidence type="ECO:0000313" key="7">
    <source>
        <dbReference type="EMBL" id="MBB5155904.1"/>
    </source>
</evidence>
<organism evidence="7 8">
    <name type="scientific">Saccharopolyspora phatthalungensis</name>
    <dbReference type="NCBI Taxonomy" id="664693"/>
    <lineage>
        <taxon>Bacteria</taxon>
        <taxon>Bacillati</taxon>
        <taxon>Actinomycetota</taxon>
        <taxon>Actinomycetes</taxon>
        <taxon>Pseudonocardiales</taxon>
        <taxon>Pseudonocardiaceae</taxon>
        <taxon>Saccharopolyspora</taxon>
    </lineage>
</organism>
<evidence type="ECO:0000256" key="2">
    <source>
        <dbReference type="ARBA" id="ARBA00022670"/>
    </source>
</evidence>
<name>A0A840Q5L6_9PSEU</name>
<proteinExistence type="inferred from homology"/>
<keyword evidence="8" id="KW-1185">Reference proteome</keyword>
<evidence type="ECO:0000256" key="1">
    <source>
        <dbReference type="ARBA" id="ARBA00007074"/>
    </source>
</evidence>
<dbReference type="GO" id="GO:0006508">
    <property type="term" value="P:proteolysis"/>
    <property type="evidence" value="ECO:0007669"/>
    <property type="project" value="UniProtKB-KW"/>
</dbReference>
<accession>A0A840Q5L6</accession>
<dbReference type="InterPro" id="IPR038765">
    <property type="entry name" value="Papain-like_cys_pep_sf"/>
</dbReference>
<dbReference type="GO" id="GO:0008234">
    <property type="term" value="F:cysteine-type peptidase activity"/>
    <property type="evidence" value="ECO:0007669"/>
    <property type="project" value="UniProtKB-KW"/>
</dbReference>
<dbReference type="Pfam" id="PF00877">
    <property type="entry name" value="NLPC_P60"/>
    <property type="match status" value="1"/>
</dbReference>
<dbReference type="PANTHER" id="PTHR47359:SF3">
    <property type="entry name" value="NLP_P60 DOMAIN-CONTAINING PROTEIN-RELATED"/>
    <property type="match status" value="1"/>
</dbReference>
<evidence type="ECO:0000256" key="5">
    <source>
        <dbReference type="SAM" id="MobiDB-lite"/>
    </source>
</evidence>
<keyword evidence="3 7" id="KW-0378">Hydrolase</keyword>
<feature type="region of interest" description="Disordered" evidence="5">
    <location>
        <begin position="311"/>
        <end position="331"/>
    </location>
</feature>
<dbReference type="PROSITE" id="PS51935">
    <property type="entry name" value="NLPC_P60"/>
    <property type="match status" value="1"/>
</dbReference>
<keyword evidence="2" id="KW-0645">Protease</keyword>
<protein>
    <submittedName>
        <fullName evidence="7">Cell wall-associated NlpC family hydrolase</fullName>
    </submittedName>
</protein>
<dbReference type="RefSeq" id="WP_184727154.1">
    <property type="nucleotide sequence ID" value="NZ_JACHIW010000001.1"/>
</dbReference>
<comment type="caution">
    <text evidence="7">The sequence shown here is derived from an EMBL/GenBank/DDBJ whole genome shotgun (WGS) entry which is preliminary data.</text>
</comment>
<dbReference type="EMBL" id="JACHIW010000001">
    <property type="protein sequence ID" value="MBB5155904.1"/>
    <property type="molecule type" value="Genomic_DNA"/>
</dbReference>
<dbReference type="Proteomes" id="UP000584374">
    <property type="component" value="Unassembled WGS sequence"/>
</dbReference>
<sequence>MGKLMVAVLGVIIGFPLFLAAGITGAFSAVSDNGSSAGMNCVPTGATSAGVAGYGPEQMANAAIIVAVGKQLNVPEEGWVIAIATAMQESGLRNLDHGDRDSLGLFQQRPSQGWGSAEQITDPTYAATQFYRHLLALPGWQQMSVNDAAQAVQRSGLPDAYAQHEPAARTIVASVGGAACATTDTGDCDHIQAPNPAALAAINYACGQRGLPYVWGGNGPDAGHAGFDCSGLTAAAYQAAGISLPRKAQWQYDTGPLLPPGAPLQPGDLVFYGTPGNIHHVGLYIGKGHMINAPDFGQPVQVDNIHWDGDDYAGATRPTGSPAAPALSAPA</sequence>
<evidence type="ECO:0000313" key="8">
    <source>
        <dbReference type="Proteomes" id="UP000584374"/>
    </source>
</evidence>
<feature type="domain" description="NlpC/P60" evidence="6">
    <location>
        <begin position="195"/>
        <end position="324"/>
    </location>
</feature>
<dbReference type="InterPro" id="IPR051794">
    <property type="entry name" value="PG_Endopeptidase_C40"/>
</dbReference>